<name>A0A511RIH2_9DEIN</name>
<dbReference type="OrthoDB" id="9772862at2"/>
<dbReference type="InterPro" id="IPR017871">
    <property type="entry name" value="ABC_transporter-like_CS"/>
</dbReference>
<dbReference type="SUPFAM" id="SSF52540">
    <property type="entry name" value="P-loop containing nucleoside triphosphate hydrolases"/>
    <property type="match status" value="1"/>
</dbReference>
<dbReference type="EMBL" id="BJXN01000001">
    <property type="protein sequence ID" value="GEM88636.1"/>
    <property type="molecule type" value="Genomic_DNA"/>
</dbReference>
<dbReference type="InterPro" id="IPR027417">
    <property type="entry name" value="P-loop_NTPase"/>
</dbReference>
<dbReference type="GO" id="GO:0098796">
    <property type="term" value="C:membrane protein complex"/>
    <property type="evidence" value="ECO:0007669"/>
    <property type="project" value="UniProtKB-ARBA"/>
</dbReference>
<dbReference type="RefSeq" id="WP_147144775.1">
    <property type="nucleotide sequence ID" value="NZ_BJXN01000001.1"/>
</dbReference>
<keyword evidence="2" id="KW-0547">Nucleotide-binding</keyword>
<sequence length="226" mass="24396">MLRAENLTKRYRQGSVTVTALEGFSYDFPPGPTAVVGPSGSGKTTLLNLLAGFDLPTEGEVELGGARLDRLGEDERAGVRLEQAGFVFQSWNLLPTLTALENVAFPLLLAGVKANERRERALALLEQVGLADRAHHRPNQLSGGEQQRVAIARALALEPAVLFADEPTGNLDSAAGHKVLDLLLEHAAGERRLVLVTHDLEIAARAERVLHLRDGRLIKIEEPAAV</sequence>
<gene>
    <name evidence="5" type="ORF">ODE01S_00700</name>
</gene>
<evidence type="ECO:0000256" key="3">
    <source>
        <dbReference type="ARBA" id="ARBA00022840"/>
    </source>
</evidence>
<dbReference type="PANTHER" id="PTHR24220">
    <property type="entry name" value="IMPORT ATP-BINDING PROTEIN"/>
    <property type="match status" value="1"/>
</dbReference>
<evidence type="ECO:0000259" key="4">
    <source>
        <dbReference type="PROSITE" id="PS50893"/>
    </source>
</evidence>
<comment type="caution">
    <text evidence="5">The sequence shown here is derived from an EMBL/GenBank/DDBJ whole genome shotgun (WGS) entry which is preliminary data.</text>
</comment>
<dbReference type="PROSITE" id="PS00211">
    <property type="entry name" value="ABC_TRANSPORTER_1"/>
    <property type="match status" value="1"/>
</dbReference>
<dbReference type="Proteomes" id="UP000321827">
    <property type="component" value="Unassembled WGS sequence"/>
</dbReference>
<dbReference type="PANTHER" id="PTHR24220:SF685">
    <property type="entry name" value="ABC TRANSPORTER RELATED"/>
    <property type="match status" value="1"/>
</dbReference>
<proteinExistence type="predicted"/>
<evidence type="ECO:0000256" key="1">
    <source>
        <dbReference type="ARBA" id="ARBA00022448"/>
    </source>
</evidence>
<organism evidence="5 6">
    <name type="scientific">Oceanithermus desulfurans NBRC 100063</name>
    <dbReference type="NCBI Taxonomy" id="1227550"/>
    <lineage>
        <taxon>Bacteria</taxon>
        <taxon>Thermotogati</taxon>
        <taxon>Deinococcota</taxon>
        <taxon>Deinococci</taxon>
        <taxon>Thermales</taxon>
        <taxon>Thermaceae</taxon>
        <taxon>Oceanithermus</taxon>
    </lineage>
</organism>
<dbReference type="CDD" id="cd03255">
    <property type="entry name" value="ABC_MJ0796_LolCDE_FtsE"/>
    <property type="match status" value="1"/>
</dbReference>
<dbReference type="InterPro" id="IPR015854">
    <property type="entry name" value="ABC_transpr_LolD-like"/>
</dbReference>
<dbReference type="InterPro" id="IPR003593">
    <property type="entry name" value="AAA+_ATPase"/>
</dbReference>
<dbReference type="GO" id="GO:0005524">
    <property type="term" value="F:ATP binding"/>
    <property type="evidence" value="ECO:0007669"/>
    <property type="project" value="UniProtKB-KW"/>
</dbReference>
<reference evidence="5 6" key="1">
    <citation type="submission" date="2019-07" db="EMBL/GenBank/DDBJ databases">
        <title>Whole genome shotgun sequence of Oceanithermus desulfurans NBRC 100063.</title>
        <authorList>
            <person name="Hosoyama A."/>
            <person name="Uohara A."/>
            <person name="Ohji S."/>
            <person name="Ichikawa N."/>
        </authorList>
    </citation>
    <scope>NUCLEOTIDE SEQUENCE [LARGE SCALE GENOMIC DNA]</scope>
    <source>
        <strain evidence="5 6">NBRC 100063</strain>
    </source>
</reference>
<dbReference type="Gene3D" id="3.40.50.300">
    <property type="entry name" value="P-loop containing nucleotide triphosphate hydrolases"/>
    <property type="match status" value="1"/>
</dbReference>
<evidence type="ECO:0000256" key="2">
    <source>
        <dbReference type="ARBA" id="ARBA00022741"/>
    </source>
</evidence>
<dbReference type="AlphaFoldDB" id="A0A511RIH2"/>
<feature type="domain" description="ABC transporter" evidence="4">
    <location>
        <begin position="2"/>
        <end position="226"/>
    </location>
</feature>
<keyword evidence="1" id="KW-0813">Transport</keyword>
<dbReference type="GO" id="GO:0022857">
    <property type="term" value="F:transmembrane transporter activity"/>
    <property type="evidence" value="ECO:0007669"/>
    <property type="project" value="TreeGrafter"/>
</dbReference>
<evidence type="ECO:0000313" key="5">
    <source>
        <dbReference type="EMBL" id="GEM88636.1"/>
    </source>
</evidence>
<dbReference type="InterPro" id="IPR017911">
    <property type="entry name" value="MacB-like_ATP-bd"/>
</dbReference>
<dbReference type="InterPro" id="IPR003439">
    <property type="entry name" value="ABC_transporter-like_ATP-bd"/>
</dbReference>
<dbReference type="PROSITE" id="PS50893">
    <property type="entry name" value="ABC_TRANSPORTER_2"/>
    <property type="match status" value="1"/>
</dbReference>
<dbReference type="GO" id="GO:0005886">
    <property type="term" value="C:plasma membrane"/>
    <property type="evidence" value="ECO:0007669"/>
    <property type="project" value="TreeGrafter"/>
</dbReference>
<dbReference type="GO" id="GO:0016887">
    <property type="term" value="F:ATP hydrolysis activity"/>
    <property type="evidence" value="ECO:0007669"/>
    <property type="project" value="InterPro"/>
</dbReference>
<protein>
    <submittedName>
        <fullName evidence="5">ABC transporter ATP-binding protein</fullName>
    </submittedName>
</protein>
<accession>A0A511RIH2</accession>
<dbReference type="SMART" id="SM00382">
    <property type="entry name" value="AAA"/>
    <property type="match status" value="1"/>
</dbReference>
<dbReference type="FunFam" id="3.40.50.300:FF:000032">
    <property type="entry name" value="Export ABC transporter ATP-binding protein"/>
    <property type="match status" value="1"/>
</dbReference>
<keyword evidence="3 5" id="KW-0067">ATP-binding</keyword>
<evidence type="ECO:0000313" key="6">
    <source>
        <dbReference type="Proteomes" id="UP000321827"/>
    </source>
</evidence>
<dbReference type="Pfam" id="PF00005">
    <property type="entry name" value="ABC_tran"/>
    <property type="match status" value="1"/>
</dbReference>